<feature type="region of interest" description="Disordered" evidence="1">
    <location>
        <begin position="412"/>
        <end position="502"/>
    </location>
</feature>
<feature type="region of interest" description="Disordered" evidence="1">
    <location>
        <begin position="322"/>
        <end position="368"/>
    </location>
</feature>
<dbReference type="InterPro" id="IPR035979">
    <property type="entry name" value="RBD_domain_sf"/>
</dbReference>
<dbReference type="SUPFAM" id="SSF54928">
    <property type="entry name" value="RNA-binding domain, RBD"/>
    <property type="match status" value="1"/>
</dbReference>
<organism evidence="2 3">
    <name type="scientific">Ditylenchus destructor</name>
    <dbReference type="NCBI Taxonomy" id="166010"/>
    <lineage>
        <taxon>Eukaryota</taxon>
        <taxon>Metazoa</taxon>
        <taxon>Ecdysozoa</taxon>
        <taxon>Nematoda</taxon>
        <taxon>Chromadorea</taxon>
        <taxon>Rhabditida</taxon>
        <taxon>Tylenchina</taxon>
        <taxon>Tylenchomorpha</taxon>
        <taxon>Sphaerularioidea</taxon>
        <taxon>Anguinidae</taxon>
        <taxon>Anguininae</taxon>
        <taxon>Ditylenchus</taxon>
    </lineage>
</organism>
<evidence type="ECO:0000256" key="1">
    <source>
        <dbReference type="SAM" id="MobiDB-lite"/>
    </source>
</evidence>
<feature type="compositionally biased region" description="Polar residues" evidence="1">
    <location>
        <begin position="476"/>
        <end position="488"/>
    </location>
</feature>
<dbReference type="InterPro" id="IPR012677">
    <property type="entry name" value="Nucleotide-bd_a/b_plait_sf"/>
</dbReference>
<comment type="caution">
    <text evidence="2">The sequence shown here is derived from an EMBL/GenBank/DDBJ whole genome shotgun (WGS) entry which is preliminary data.</text>
</comment>
<gene>
    <name evidence="2" type="ORF">DdX_06184</name>
</gene>
<sequence length="597" mass="67720">MYTDNSSYVLFIPFSLNPRPNFVKDPSLYNANFELSEEMRKKKEMSATRHLKFRSPFYVLCTGIGFQAKMEDVYYFFGGPKNVEDVHIYMNPPRRNQPGRFSGDAMLELKSLDALVEVLKMDGEKLFSRLINVYHVIPGSRKCKRYSALHLKNVLASARQQENRDHYKLDYRKNLKVPNSDQTVIASAAMEVKEKVGLFQRQISADSFGIKHMGMGKKMMAIKKELLDREQESSVHYQPSLHVDGRSGYDRISSILPFMQSVSQQQQFQSVRILKSLSGNNYLAISLNADLQYKRRKQSVEFGNYNMPMNKSHQNVKGFTQNSENALPHPKREMKYTSRGVGKYTDSESDSDENTNNVNPGVAIPSTKLAKPSKDAIFNNSDELNKFPESSDCQGQVPEKSAHAFALIDDDGLFDAPKSKSSTTKTDKKGKFEYDDSTSRTIPTFSKSKPTHSTESTEQTRQLSTADTGSKRTKMKVTNDNANSSADEVSTADYRTRTPSNATSLAGRMRKLRAQDLTPDDLAKLGNVIQTMVKYRFPRTILFGDIMEIMEEMEPRFSSMEHSLGITHKVFLKRYCPTVQTFGSSNNPNLILKEDTD</sequence>
<evidence type="ECO:0000313" key="3">
    <source>
        <dbReference type="Proteomes" id="UP001201812"/>
    </source>
</evidence>
<dbReference type="EMBL" id="JAKKPZ010000007">
    <property type="protein sequence ID" value="KAI1719063.1"/>
    <property type="molecule type" value="Genomic_DNA"/>
</dbReference>
<name>A0AAD4N8G4_9BILA</name>
<keyword evidence="3" id="KW-1185">Reference proteome</keyword>
<evidence type="ECO:0000313" key="2">
    <source>
        <dbReference type="EMBL" id="KAI1719063.1"/>
    </source>
</evidence>
<dbReference type="GO" id="GO:0003676">
    <property type="term" value="F:nucleic acid binding"/>
    <property type="evidence" value="ECO:0007669"/>
    <property type="project" value="InterPro"/>
</dbReference>
<protein>
    <submittedName>
        <fullName evidence="2">Uncharacterized protein</fullName>
    </submittedName>
</protein>
<dbReference type="Proteomes" id="UP001201812">
    <property type="component" value="Unassembled WGS sequence"/>
</dbReference>
<accession>A0AAD4N8G4</accession>
<reference evidence="2" key="1">
    <citation type="submission" date="2022-01" db="EMBL/GenBank/DDBJ databases">
        <title>Genome Sequence Resource for Two Populations of Ditylenchus destructor, the Migratory Endoparasitic Phytonematode.</title>
        <authorList>
            <person name="Zhang H."/>
            <person name="Lin R."/>
            <person name="Xie B."/>
        </authorList>
    </citation>
    <scope>NUCLEOTIDE SEQUENCE</scope>
    <source>
        <strain evidence="2">BazhouSP</strain>
    </source>
</reference>
<dbReference type="Gene3D" id="3.30.70.330">
    <property type="match status" value="1"/>
</dbReference>
<proteinExistence type="predicted"/>
<feature type="compositionally biased region" description="Polar residues" evidence="1">
    <location>
        <begin position="439"/>
        <end position="468"/>
    </location>
</feature>
<dbReference type="AlphaFoldDB" id="A0AAD4N8G4"/>
<feature type="compositionally biased region" description="Basic and acidic residues" evidence="1">
    <location>
        <begin position="425"/>
        <end position="438"/>
    </location>
</feature>